<accession>A0AAV9ZFL4</accession>
<feature type="domain" description="F-box" evidence="1">
    <location>
        <begin position="10"/>
        <end position="65"/>
    </location>
</feature>
<dbReference type="Pfam" id="PF12937">
    <property type="entry name" value="F-box-like"/>
    <property type="match status" value="1"/>
</dbReference>
<comment type="caution">
    <text evidence="2">The sequence shown here is derived from an EMBL/GenBank/DDBJ whole genome shotgun (WGS) entry which is preliminary data.</text>
</comment>
<evidence type="ECO:0000313" key="2">
    <source>
        <dbReference type="EMBL" id="KAK6981145.1"/>
    </source>
</evidence>
<dbReference type="PROSITE" id="PS50181">
    <property type="entry name" value="FBOX"/>
    <property type="match status" value="1"/>
</dbReference>
<name>A0AAV9ZFL4_9AGAR</name>
<dbReference type="EMBL" id="JAWWNJ010000153">
    <property type="protein sequence ID" value="KAK6981145.1"/>
    <property type="molecule type" value="Genomic_DNA"/>
</dbReference>
<proteinExistence type="predicted"/>
<dbReference type="Proteomes" id="UP001362999">
    <property type="component" value="Unassembled WGS sequence"/>
</dbReference>
<reference evidence="2 3" key="1">
    <citation type="journal article" date="2024" name="J Genomics">
        <title>Draft genome sequencing and assembly of Favolaschia claudopus CIRM-BRFM 2984 isolated from oak limbs.</title>
        <authorList>
            <person name="Navarro D."/>
            <person name="Drula E."/>
            <person name="Chaduli D."/>
            <person name="Cazenave R."/>
            <person name="Ahrendt S."/>
            <person name="Wang J."/>
            <person name="Lipzen A."/>
            <person name="Daum C."/>
            <person name="Barry K."/>
            <person name="Grigoriev I.V."/>
            <person name="Favel A."/>
            <person name="Rosso M.N."/>
            <person name="Martin F."/>
        </authorList>
    </citation>
    <scope>NUCLEOTIDE SEQUENCE [LARGE SCALE GENOMIC DNA]</scope>
    <source>
        <strain evidence="2 3">CIRM-BRFM 2984</strain>
    </source>
</reference>
<evidence type="ECO:0000313" key="3">
    <source>
        <dbReference type="Proteomes" id="UP001362999"/>
    </source>
</evidence>
<dbReference type="InterPro" id="IPR036047">
    <property type="entry name" value="F-box-like_dom_sf"/>
</dbReference>
<keyword evidence="3" id="KW-1185">Reference proteome</keyword>
<dbReference type="AlphaFoldDB" id="A0AAV9ZFL4"/>
<gene>
    <name evidence="2" type="ORF">R3P38DRAFT_3115257</name>
</gene>
<organism evidence="2 3">
    <name type="scientific">Favolaschia claudopus</name>
    <dbReference type="NCBI Taxonomy" id="2862362"/>
    <lineage>
        <taxon>Eukaryota</taxon>
        <taxon>Fungi</taxon>
        <taxon>Dikarya</taxon>
        <taxon>Basidiomycota</taxon>
        <taxon>Agaricomycotina</taxon>
        <taxon>Agaricomycetes</taxon>
        <taxon>Agaricomycetidae</taxon>
        <taxon>Agaricales</taxon>
        <taxon>Marasmiineae</taxon>
        <taxon>Mycenaceae</taxon>
        <taxon>Favolaschia</taxon>
    </lineage>
</organism>
<evidence type="ECO:0000259" key="1">
    <source>
        <dbReference type="PROSITE" id="PS50181"/>
    </source>
</evidence>
<protein>
    <recommendedName>
        <fullName evidence="1">F-box domain-containing protein</fullName>
    </recommendedName>
</protein>
<dbReference type="InterPro" id="IPR001810">
    <property type="entry name" value="F-box_dom"/>
</dbReference>
<dbReference type="SUPFAM" id="SSF81383">
    <property type="entry name" value="F-box domain"/>
    <property type="match status" value="1"/>
</dbReference>
<sequence>MMPAMLTTRPSILERLPNEMLAEIIQHIPRKDLLSACTISRLLNRLSIPFLYRTIYVSDTEYKKFKNFLDVMEKYADTKAPLSRHVHEFWLLLTHESNIPQDVCERLLVTLSGCSNIRRLNLVSHIRDESRLRTFLQTAHFPSLLNFQYITDPIEANDLTVFLNHHPTLTKLLLTCRNTYHCPLSEIRLPCLQQFSGNCCFVKSLVCERTLQIMCIFFAMDDIPTVLERLEPMIHPDGHILVVTGVSLDLPVAVRQVADKIPNTMYLIFRDLVEDPVLSSEDVNEIETQLKKFKDLGCLELDTVNKSRVHSAVEDKADLAAVEKWGRACKSLHRVVLHGRHWVYEHPGWEVTDSLSPFEMLLQKL</sequence>